<dbReference type="Pfam" id="PF02219">
    <property type="entry name" value="MTHFR"/>
    <property type="match status" value="1"/>
</dbReference>
<comment type="similarity">
    <text evidence="3">Belongs to the methylenetetrahydrofolate reductase family.</text>
</comment>
<evidence type="ECO:0000256" key="2">
    <source>
        <dbReference type="ARBA" id="ARBA00004777"/>
    </source>
</evidence>
<dbReference type="UniPathway" id="UPA00193"/>
<dbReference type="GO" id="GO:0071949">
    <property type="term" value="F:FAD binding"/>
    <property type="evidence" value="ECO:0007669"/>
    <property type="project" value="TreeGrafter"/>
</dbReference>
<dbReference type="AlphaFoldDB" id="A0A383EIM3"/>
<comment type="pathway">
    <text evidence="2">One-carbon metabolism; tetrahydrofolate interconversion.</text>
</comment>
<feature type="non-terminal residue" evidence="7">
    <location>
        <position position="217"/>
    </location>
</feature>
<evidence type="ECO:0000256" key="4">
    <source>
        <dbReference type="ARBA" id="ARBA00022630"/>
    </source>
</evidence>
<dbReference type="GO" id="GO:0035999">
    <property type="term" value="P:tetrahydrofolate interconversion"/>
    <property type="evidence" value="ECO:0007669"/>
    <property type="project" value="UniProtKB-UniPathway"/>
</dbReference>
<name>A0A383EIM3_9ZZZZ</name>
<proteinExistence type="inferred from homology"/>
<sequence>MNEIKTVVERFASGKPLFSVEFFPPKDDAAGERMLRAAQALQGYEPDFVSITYGAGGGTRATTLKYARMLKEQCGFDVMPHLTCVGHKEAELMDILRDFESAGFRNVMALRGDPPKGETRFQAVAGGFSHADELVSLIRRNFPSFGVGVAGYPEKHPESPDIGDDVQRLAHKVSCGADFVTTQLFFDNEFYFDFVNRCRQAGIEVPILPGLLPVLSL</sequence>
<dbReference type="PANTHER" id="PTHR45754:SF3">
    <property type="entry name" value="METHYLENETETRAHYDROFOLATE REDUCTASE (NADPH)"/>
    <property type="match status" value="1"/>
</dbReference>
<dbReference type="InterPro" id="IPR003171">
    <property type="entry name" value="Mehydrof_redctse-like"/>
</dbReference>
<dbReference type="CDD" id="cd00537">
    <property type="entry name" value="MTHFR"/>
    <property type="match status" value="1"/>
</dbReference>
<evidence type="ECO:0000256" key="1">
    <source>
        <dbReference type="ARBA" id="ARBA00001974"/>
    </source>
</evidence>
<keyword evidence="6" id="KW-0560">Oxidoreductase</keyword>
<dbReference type="Gene3D" id="3.20.20.220">
    <property type="match status" value="1"/>
</dbReference>
<keyword evidence="5" id="KW-0274">FAD</keyword>
<accession>A0A383EIM3</accession>
<comment type="cofactor">
    <cofactor evidence="1">
        <name>FAD</name>
        <dbReference type="ChEBI" id="CHEBI:57692"/>
    </cofactor>
</comment>
<dbReference type="GO" id="GO:0004489">
    <property type="term" value="F:methylenetetrahydrofolate reductase [NAD(P)H] activity"/>
    <property type="evidence" value="ECO:0007669"/>
    <property type="project" value="InterPro"/>
</dbReference>
<dbReference type="PANTHER" id="PTHR45754">
    <property type="entry name" value="METHYLENETETRAHYDROFOLATE REDUCTASE"/>
    <property type="match status" value="1"/>
</dbReference>
<gene>
    <name evidence="7" type="ORF">METZ01_LOCUS509561</name>
</gene>
<evidence type="ECO:0000313" key="7">
    <source>
        <dbReference type="EMBL" id="SVE56707.1"/>
    </source>
</evidence>
<evidence type="ECO:0000256" key="6">
    <source>
        <dbReference type="ARBA" id="ARBA00023002"/>
    </source>
</evidence>
<dbReference type="GO" id="GO:0005829">
    <property type="term" value="C:cytosol"/>
    <property type="evidence" value="ECO:0007669"/>
    <property type="project" value="TreeGrafter"/>
</dbReference>
<dbReference type="GO" id="GO:0009086">
    <property type="term" value="P:methionine biosynthetic process"/>
    <property type="evidence" value="ECO:0007669"/>
    <property type="project" value="TreeGrafter"/>
</dbReference>
<dbReference type="EMBL" id="UINC01226288">
    <property type="protein sequence ID" value="SVE56707.1"/>
    <property type="molecule type" value="Genomic_DNA"/>
</dbReference>
<keyword evidence="4" id="KW-0285">Flavoprotein</keyword>
<protein>
    <submittedName>
        <fullName evidence="7">Uncharacterized protein</fullName>
    </submittedName>
</protein>
<dbReference type="SUPFAM" id="SSF51730">
    <property type="entry name" value="FAD-linked oxidoreductase"/>
    <property type="match status" value="1"/>
</dbReference>
<evidence type="ECO:0000256" key="5">
    <source>
        <dbReference type="ARBA" id="ARBA00022827"/>
    </source>
</evidence>
<organism evidence="7">
    <name type="scientific">marine metagenome</name>
    <dbReference type="NCBI Taxonomy" id="408172"/>
    <lineage>
        <taxon>unclassified sequences</taxon>
        <taxon>metagenomes</taxon>
        <taxon>ecological metagenomes</taxon>
    </lineage>
</organism>
<reference evidence="7" key="1">
    <citation type="submission" date="2018-05" db="EMBL/GenBank/DDBJ databases">
        <authorList>
            <person name="Lanie J.A."/>
            <person name="Ng W.-L."/>
            <person name="Kazmierczak K.M."/>
            <person name="Andrzejewski T.M."/>
            <person name="Davidsen T.M."/>
            <person name="Wayne K.J."/>
            <person name="Tettelin H."/>
            <person name="Glass J.I."/>
            <person name="Rusch D."/>
            <person name="Podicherti R."/>
            <person name="Tsui H.-C.T."/>
            <person name="Winkler M.E."/>
        </authorList>
    </citation>
    <scope>NUCLEOTIDE SEQUENCE</scope>
</reference>
<evidence type="ECO:0000256" key="3">
    <source>
        <dbReference type="ARBA" id="ARBA00006743"/>
    </source>
</evidence>
<dbReference type="InterPro" id="IPR029041">
    <property type="entry name" value="FAD-linked_oxidoreductase-like"/>
</dbReference>